<comment type="similarity">
    <text evidence="1">Belongs to the PrpF family.</text>
</comment>
<evidence type="ECO:0000313" key="4">
    <source>
        <dbReference type="Proteomes" id="UP000003240"/>
    </source>
</evidence>
<dbReference type="STRING" id="1009370.ALO_06020"/>
<evidence type="ECO:0000256" key="2">
    <source>
        <dbReference type="ARBA" id="ARBA00023235"/>
    </source>
</evidence>
<dbReference type="GO" id="GO:0016853">
    <property type="term" value="F:isomerase activity"/>
    <property type="evidence" value="ECO:0007669"/>
    <property type="project" value="UniProtKB-KW"/>
</dbReference>
<dbReference type="Proteomes" id="UP000003240">
    <property type="component" value="Unassembled WGS sequence"/>
</dbReference>
<keyword evidence="4" id="KW-1185">Reference proteome</keyword>
<reference evidence="3 4" key="1">
    <citation type="journal article" date="2011" name="EMBO J.">
        <title>Structural diversity of bacterial flagellar motors.</title>
        <authorList>
            <person name="Chen S."/>
            <person name="Beeby M."/>
            <person name="Murphy G.E."/>
            <person name="Leadbetter J.R."/>
            <person name="Hendrixson D.R."/>
            <person name="Briegel A."/>
            <person name="Li Z."/>
            <person name="Shi J."/>
            <person name="Tocheva E.I."/>
            <person name="Muller A."/>
            <person name="Dobro M.J."/>
            <person name="Jensen G.J."/>
        </authorList>
    </citation>
    <scope>NUCLEOTIDE SEQUENCE [LARGE SCALE GENOMIC DNA]</scope>
    <source>
        <strain evidence="3 4">DSM 6540</strain>
    </source>
</reference>
<dbReference type="AlphaFoldDB" id="F7NGL6"/>
<gene>
    <name evidence="3" type="ORF">ALO_06020</name>
</gene>
<dbReference type="RefSeq" id="WP_004093825.1">
    <property type="nucleotide sequence ID" value="NZ_AFGF01000049.1"/>
</dbReference>
<dbReference type="OrthoDB" id="9779763at2"/>
<dbReference type="EMBL" id="AFGF01000049">
    <property type="protein sequence ID" value="EGO64820.1"/>
    <property type="molecule type" value="Genomic_DNA"/>
</dbReference>
<accession>F7NGL6</accession>
<dbReference type="SUPFAM" id="SSF54506">
    <property type="entry name" value="Diaminopimelate epimerase-like"/>
    <property type="match status" value="2"/>
</dbReference>
<comment type="caution">
    <text evidence="3">The sequence shown here is derived from an EMBL/GenBank/DDBJ whole genome shotgun (WGS) entry which is preliminary data.</text>
</comment>
<sequence length="380" mass="40583">MAQFSVPCSVYRGGTSRGLFFHKKDLPQDVPTRNRIFLEGIDCYNASQVNGLGGATSSTSKVCVVSPSTREGADVDWTFYQLGVAEAVIDEKGTCGNLMAGVGAFTVDEGLVEVDPAADKKDVFVYNTNIKKILHMEIPVVNGRAKVSGDYLMPGVVTPGAMFRVSIVNPGGEMTGQLLPLGERYKVTTDKATYEVTFSDLINPFIFVAAQAAGLTGTETSGAVAANQEVLDELNFIRDKIAVIAGMAKDEQDARQNKPNVPKIAMIAPAQDYVTICGEQIKKEDVDILIKVISLGKLHRTSPASGLYNLAAETFIQGTIPHQIAGIQQGAGESAVRIGHPEGIVEVCVTLAADGSSIKKVGMKRTARRIMKGELFIPVT</sequence>
<dbReference type="InterPro" id="IPR007400">
    <property type="entry name" value="PrpF-like"/>
</dbReference>
<dbReference type="PANTHER" id="PTHR43709">
    <property type="entry name" value="ACONITATE ISOMERASE-RELATED"/>
    <property type="match status" value="1"/>
</dbReference>
<dbReference type="Pfam" id="PF04303">
    <property type="entry name" value="PrpF"/>
    <property type="match status" value="1"/>
</dbReference>
<protein>
    <recommendedName>
        <fullName evidence="5">PrpF protein</fullName>
    </recommendedName>
</protein>
<dbReference type="PANTHER" id="PTHR43709:SF2">
    <property type="entry name" value="DUF453 DOMAIN PROTEIN (AFU_ORTHOLOGUE AFUA_6G00360)"/>
    <property type="match status" value="1"/>
</dbReference>
<dbReference type="Gene3D" id="3.10.310.10">
    <property type="entry name" value="Diaminopimelate Epimerase, Chain A, domain 1"/>
    <property type="match status" value="2"/>
</dbReference>
<keyword evidence="2" id="KW-0413">Isomerase</keyword>
<proteinExistence type="inferred from homology"/>
<evidence type="ECO:0000313" key="3">
    <source>
        <dbReference type="EMBL" id="EGO64820.1"/>
    </source>
</evidence>
<dbReference type="eggNOG" id="COG2828">
    <property type="taxonomic scope" value="Bacteria"/>
</dbReference>
<organism evidence="3 4">
    <name type="scientific">Acetonema longum DSM 6540</name>
    <dbReference type="NCBI Taxonomy" id="1009370"/>
    <lineage>
        <taxon>Bacteria</taxon>
        <taxon>Bacillati</taxon>
        <taxon>Bacillota</taxon>
        <taxon>Negativicutes</taxon>
        <taxon>Acetonemataceae</taxon>
        <taxon>Acetonema</taxon>
    </lineage>
</organism>
<name>F7NGL6_9FIRM</name>
<evidence type="ECO:0008006" key="5">
    <source>
        <dbReference type="Google" id="ProtNLM"/>
    </source>
</evidence>
<evidence type="ECO:0000256" key="1">
    <source>
        <dbReference type="ARBA" id="ARBA00007673"/>
    </source>
</evidence>